<reference evidence="2" key="1">
    <citation type="journal article" date="2019" name="Int. J. Syst. Evol. Microbiol.">
        <title>The Global Catalogue of Microorganisms (GCM) 10K type strain sequencing project: providing services to taxonomists for standard genome sequencing and annotation.</title>
        <authorList>
            <consortium name="The Broad Institute Genomics Platform"/>
            <consortium name="The Broad Institute Genome Sequencing Center for Infectious Disease"/>
            <person name="Wu L."/>
            <person name="Ma J."/>
        </authorList>
    </citation>
    <scope>NUCLEOTIDE SEQUENCE [LARGE SCALE GENOMIC DNA]</scope>
    <source>
        <strain evidence="2">KCTC 42281</strain>
    </source>
</reference>
<protein>
    <recommendedName>
        <fullName evidence="3">DUF2213 domain-containing protein</fullName>
    </recommendedName>
</protein>
<evidence type="ECO:0000313" key="1">
    <source>
        <dbReference type="EMBL" id="MFC3704485.1"/>
    </source>
</evidence>
<organism evidence="1 2">
    <name type="scientific">Devosia honganensis</name>
    <dbReference type="NCBI Taxonomy" id="1610527"/>
    <lineage>
        <taxon>Bacteria</taxon>
        <taxon>Pseudomonadati</taxon>
        <taxon>Pseudomonadota</taxon>
        <taxon>Alphaproteobacteria</taxon>
        <taxon>Hyphomicrobiales</taxon>
        <taxon>Devosiaceae</taxon>
        <taxon>Devosia</taxon>
    </lineage>
</organism>
<gene>
    <name evidence="1" type="ORF">ACFOOL_06930</name>
</gene>
<keyword evidence="2" id="KW-1185">Reference proteome</keyword>
<evidence type="ECO:0008006" key="3">
    <source>
        <dbReference type="Google" id="ProtNLM"/>
    </source>
</evidence>
<sequence length="383" mass="40915">MPQTVRANVRAVVNMAAVRKEKRNGRDVIIVPSATMPDNIVMNGSQGKVFYPADEIAKSFKQLERTPAPLGHPVINGKFVSAKDPEAIVRHFVGAWNENVRQENGRVLVDKVIDVQVANSSEGGRAVLKAIEAGEPIHTSTGLLMQLEPVANNAKYAKIARNMVFDHDAILLGEEGAATPEQGVGMLVNSAGQEEDIPVINSSLEDEAERDMNWALDSLARAVERRQKAPALERIKTAIMEALGLTEREPSLNRKEDDMAVSEEQFNALSVEVKTLSEALKPDALGKVIGDVVANAVKPLVDAQAELTANQKAKDDAELADLQAKIVKANIMDEAAASELTLNAARALAKKAEPGKAATLNAALGASTTEGGGFKLPAGDKKE</sequence>
<name>A0ABV7X328_9HYPH</name>
<proteinExistence type="predicted"/>
<dbReference type="RefSeq" id="WP_380096129.1">
    <property type="nucleotide sequence ID" value="NZ_JBHRYD010000004.1"/>
</dbReference>
<dbReference type="Proteomes" id="UP001595613">
    <property type="component" value="Unassembled WGS sequence"/>
</dbReference>
<accession>A0ABV7X328</accession>
<evidence type="ECO:0000313" key="2">
    <source>
        <dbReference type="Proteomes" id="UP001595613"/>
    </source>
</evidence>
<dbReference type="EMBL" id="JBHRYD010000004">
    <property type="protein sequence ID" value="MFC3704485.1"/>
    <property type="molecule type" value="Genomic_DNA"/>
</dbReference>
<comment type="caution">
    <text evidence="1">The sequence shown here is derived from an EMBL/GenBank/DDBJ whole genome shotgun (WGS) entry which is preliminary data.</text>
</comment>